<keyword evidence="1" id="KW-0812">Transmembrane</keyword>
<sequence>MGMDFVGELTLSWEMSDEEWNMVFAFEFSIYLAFSLAKSNQPALYRMLDYNFLKHIIAHAVLADA</sequence>
<dbReference type="EMBL" id="CAQQ02391742">
    <property type="status" value="NOT_ANNOTATED_CDS"/>
    <property type="molecule type" value="Genomic_DNA"/>
</dbReference>
<dbReference type="Proteomes" id="UP000015102">
    <property type="component" value="Unassembled WGS sequence"/>
</dbReference>
<reference evidence="3" key="1">
    <citation type="submission" date="2013-02" db="EMBL/GenBank/DDBJ databases">
        <authorList>
            <person name="Hughes D."/>
        </authorList>
    </citation>
    <scope>NUCLEOTIDE SEQUENCE</scope>
    <source>
        <strain>Durham</strain>
        <strain evidence="3">NC isolate 2 -- Noor lab</strain>
    </source>
</reference>
<organism evidence="2 3">
    <name type="scientific">Megaselia scalaris</name>
    <name type="common">Humpbacked fly</name>
    <name type="synonym">Phora scalaris</name>
    <dbReference type="NCBI Taxonomy" id="36166"/>
    <lineage>
        <taxon>Eukaryota</taxon>
        <taxon>Metazoa</taxon>
        <taxon>Ecdysozoa</taxon>
        <taxon>Arthropoda</taxon>
        <taxon>Hexapoda</taxon>
        <taxon>Insecta</taxon>
        <taxon>Pterygota</taxon>
        <taxon>Neoptera</taxon>
        <taxon>Endopterygota</taxon>
        <taxon>Diptera</taxon>
        <taxon>Brachycera</taxon>
        <taxon>Muscomorpha</taxon>
        <taxon>Platypezoidea</taxon>
        <taxon>Phoridae</taxon>
        <taxon>Megaseliini</taxon>
        <taxon>Megaselia</taxon>
    </lineage>
</organism>
<evidence type="ECO:0000256" key="1">
    <source>
        <dbReference type="SAM" id="Phobius"/>
    </source>
</evidence>
<protein>
    <submittedName>
        <fullName evidence="2">Uncharacterized protein</fullName>
    </submittedName>
</protein>
<keyword evidence="3" id="KW-1185">Reference proteome</keyword>
<dbReference type="AlphaFoldDB" id="T1GD29"/>
<proteinExistence type="predicted"/>
<feature type="transmembrane region" description="Helical" evidence="1">
    <location>
        <begin position="20"/>
        <end position="37"/>
    </location>
</feature>
<dbReference type="EMBL" id="CAQQ02391741">
    <property type="status" value="NOT_ANNOTATED_CDS"/>
    <property type="molecule type" value="Genomic_DNA"/>
</dbReference>
<accession>T1GD29</accession>
<evidence type="ECO:0000313" key="2">
    <source>
        <dbReference type="EnsemblMetazoa" id="MESCA001208-PA"/>
    </source>
</evidence>
<dbReference type="HOGENOM" id="CLU_2852243_0_0_1"/>
<name>T1GD29_MEGSC</name>
<keyword evidence="1" id="KW-1133">Transmembrane helix</keyword>
<keyword evidence="1" id="KW-0472">Membrane</keyword>
<reference evidence="2" key="2">
    <citation type="submission" date="2015-06" db="UniProtKB">
        <authorList>
            <consortium name="EnsemblMetazoa"/>
        </authorList>
    </citation>
    <scope>IDENTIFICATION</scope>
</reference>
<dbReference type="EnsemblMetazoa" id="MESCA001208-RA">
    <property type="protein sequence ID" value="MESCA001208-PA"/>
    <property type="gene ID" value="MESCA001208"/>
</dbReference>
<evidence type="ECO:0000313" key="3">
    <source>
        <dbReference type="Proteomes" id="UP000015102"/>
    </source>
</evidence>